<evidence type="ECO:0000256" key="8">
    <source>
        <dbReference type="HAMAP-Rule" id="MF_00316"/>
    </source>
</evidence>
<name>A0A165TZ12_9HYPH</name>
<dbReference type="CDD" id="cd02503">
    <property type="entry name" value="MobA"/>
    <property type="match status" value="1"/>
</dbReference>
<evidence type="ECO:0000256" key="1">
    <source>
        <dbReference type="ARBA" id="ARBA00022490"/>
    </source>
</evidence>
<evidence type="ECO:0000313" key="10">
    <source>
        <dbReference type="EMBL" id="KZL08494.1"/>
    </source>
</evidence>
<proteinExistence type="inferred from homology"/>
<comment type="subunit">
    <text evidence="8">Monomer.</text>
</comment>
<comment type="domain">
    <text evidence="8">The N-terminal domain determines nucleotide recognition and specific binding, while the C-terminal domain determines the specific binding to the target protein.</text>
</comment>
<comment type="subcellular location">
    <subcellularLocation>
        <location evidence="8">Cytoplasm</location>
    </subcellularLocation>
</comment>
<reference evidence="10 11" key="1">
    <citation type="journal article" date="2016" name="Front. Microbiol.">
        <title>Comparative Genomic Analysis Reveals a Diverse Repertoire of Genes Involved in Prokaryote-Eukaryote Interactions within the Pseudovibrio Genus.</title>
        <authorList>
            <person name="Romano S."/>
            <person name="Fernandez-Guerra A."/>
            <person name="Reen F.J."/>
            <person name="Glockner F.O."/>
            <person name="Crowley S.P."/>
            <person name="O'Sullivan O."/>
            <person name="Cotter P.D."/>
            <person name="Adams C."/>
            <person name="Dobson A.D."/>
            <person name="O'Gara F."/>
        </authorList>
    </citation>
    <scope>NUCLEOTIDE SEQUENCE [LARGE SCALE GENOMIC DNA]</scope>
    <source>
        <strain evidence="10 11">Ad2</strain>
    </source>
</reference>
<protein>
    <recommendedName>
        <fullName evidence="8">Molybdenum cofactor guanylyltransferase</fullName>
        <shortName evidence="8">MoCo guanylyltransferase</shortName>
        <ecNumber evidence="8">2.7.7.77</ecNumber>
    </recommendedName>
    <alternativeName>
        <fullName evidence="8">GTP:molybdopterin guanylyltransferase</fullName>
    </alternativeName>
    <alternativeName>
        <fullName evidence="8">Mo-MPT guanylyltransferase</fullName>
    </alternativeName>
    <alternativeName>
        <fullName evidence="8">Molybdopterin guanylyltransferase</fullName>
    </alternativeName>
    <alternativeName>
        <fullName evidence="8">Molybdopterin-guanine dinucleotide synthase</fullName>
        <shortName evidence="8">MGD synthase</shortName>
    </alternativeName>
</protein>
<dbReference type="Pfam" id="PF12804">
    <property type="entry name" value="NTP_transf_3"/>
    <property type="match status" value="1"/>
</dbReference>
<feature type="domain" description="MobA-like NTP transferase" evidence="9">
    <location>
        <begin position="13"/>
        <end position="174"/>
    </location>
</feature>
<dbReference type="GO" id="GO:1902758">
    <property type="term" value="P:bis(molybdopterin guanine dinucleotide)molybdenum biosynthetic process"/>
    <property type="evidence" value="ECO:0007669"/>
    <property type="project" value="TreeGrafter"/>
</dbReference>
<dbReference type="GO" id="GO:0005737">
    <property type="term" value="C:cytoplasm"/>
    <property type="evidence" value="ECO:0007669"/>
    <property type="project" value="UniProtKB-SubCell"/>
</dbReference>
<gene>
    <name evidence="8 10" type="primary">mobA</name>
    <name evidence="10" type="ORF">PsAD2_04163</name>
</gene>
<feature type="binding site" evidence="8">
    <location>
        <begin position="16"/>
        <end position="18"/>
    </location>
    <ligand>
        <name>GTP</name>
        <dbReference type="ChEBI" id="CHEBI:37565"/>
    </ligand>
</feature>
<feature type="binding site" evidence="8">
    <location>
        <position position="29"/>
    </location>
    <ligand>
        <name>GTP</name>
        <dbReference type="ChEBI" id="CHEBI:37565"/>
    </ligand>
</feature>
<evidence type="ECO:0000256" key="3">
    <source>
        <dbReference type="ARBA" id="ARBA00022723"/>
    </source>
</evidence>
<comment type="caution">
    <text evidence="8">Lacks conserved residue(s) required for the propagation of feature annotation.</text>
</comment>
<dbReference type="Proteomes" id="UP000076577">
    <property type="component" value="Unassembled WGS sequence"/>
</dbReference>
<evidence type="ECO:0000259" key="9">
    <source>
        <dbReference type="Pfam" id="PF12804"/>
    </source>
</evidence>
<dbReference type="GO" id="GO:0005525">
    <property type="term" value="F:GTP binding"/>
    <property type="evidence" value="ECO:0007669"/>
    <property type="project" value="UniProtKB-UniRule"/>
</dbReference>
<dbReference type="AlphaFoldDB" id="A0A165TZ12"/>
<dbReference type="SUPFAM" id="SSF53448">
    <property type="entry name" value="Nucleotide-diphospho-sugar transferases"/>
    <property type="match status" value="1"/>
</dbReference>
<keyword evidence="4 8" id="KW-0547">Nucleotide-binding</keyword>
<comment type="caution">
    <text evidence="10">The sequence shown here is derived from an EMBL/GenBank/DDBJ whole genome shotgun (WGS) entry which is preliminary data.</text>
</comment>
<comment type="function">
    <text evidence="8">Transfers a GMP moiety from GTP to Mo-molybdopterin (Mo-MPT) cofactor (Moco or molybdenum cofactor) to form Mo-molybdopterin guanine dinucleotide (Mo-MGD) cofactor.</text>
</comment>
<comment type="cofactor">
    <cofactor evidence="8">
        <name>Mg(2+)</name>
        <dbReference type="ChEBI" id="CHEBI:18420"/>
    </cofactor>
</comment>
<sequence>MAAARNEKDKVIGCILSGGKSRRMGHSDKSLVTLGKATLLEHVVSRLRHQVQQLVVSVNDPGDAYERLDLPLLKDQLAGHLGPLAGIHAALSWAKLHSPHATDVASIAVDTPFFPTNLVETLMLARVTNPEPPVICSSAGRSHFAFGLWPITLADPLKDYLLNGGRSIKGFFNEHAPVIVNFESQNTIDPFFNINTPEDIPLALEYLSQLHVQ</sequence>
<dbReference type="HAMAP" id="MF_00316">
    <property type="entry name" value="MobA"/>
    <property type="match status" value="1"/>
</dbReference>
<keyword evidence="5 8" id="KW-0460">Magnesium</keyword>
<dbReference type="InterPro" id="IPR013482">
    <property type="entry name" value="Molybde_CF_guanTrfase"/>
</dbReference>
<dbReference type="RefSeq" id="WP_074881701.1">
    <property type="nucleotide sequence ID" value="NZ_FOFM01000001.1"/>
</dbReference>
<keyword evidence="11" id="KW-1185">Reference proteome</keyword>
<comment type="similarity">
    <text evidence="8">Belongs to the MobA family.</text>
</comment>
<evidence type="ECO:0000313" key="11">
    <source>
        <dbReference type="Proteomes" id="UP000076577"/>
    </source>
</evidence>
<dbReference type="InterPro" id="IPR029044">
    <property type="entry name" value="Nucleotide-diphossugar_trans"/>
</dbReference>
<dbReference type="STRING" id="989403.SAMN05421798_101329"/>
<evidence type="ECO:0000256" key="2">
    <source>
        <dbReference type="ARBA" id="ARBA00022679"/>
    </source>
</evidence>
<evidence type="ECO:0000256" key="7">
    <source>
        <dbReference type="ARBA" id="ARBA00023150"/>
    </source>
</evidence>
<dbReference type="InterPro" id="IPR025877">
    <property type="entry name" value="MobA-like_NTP_Trfase"/>
</dbReference>
<dbReference type="NCBIfam" id="TIGR02665">
    <property type="entry name" value="molyb_mobA"/>
    <property type="match status" value="1"/>
</dbReference>
<keyword evidence="1 8" id="KW-0963">Cytoplasm</keyword>
<dbReference type="PANTHER" id="PTHR19136">
    <property type="entry name" value="MOLYBDENUM COFACTOR GUANYLYLTRANSFERASE"/>
    <property type="match status" value="1"/>
</dbReference>
<keyword evidence="6 8" id="KW-0342">GTP-binding</keyword>
<keyword evidence="3 8" id="KW-0479">Metal-binding</keyword>
<dbReference type="PATRIC" id="fig|989403.3.peg.4544"/>
<dbReference type="EC" id="2.7.7.77" evidence="8"/>
<keyword evidence="7 8" id="KW-0501">Molybdenum cofactor biosynthesis</keyword>
<organism evidence="10 11">
    <name type="scientific">Pseudovibrio axinellae</name>
    <dbReference type="NCBI Taxonomy" id="989403"/>
    <lineage>
        <taxon>Bacteria</taxon>
        <taxon>Pseudomonadati</taxon>
        <taxon>Pseudomonadota</taxon>
        <taxon>Alphaproteobacteria</taxon>
        <taxon>Hyphomicrobiales</taxon>
        <taxon>Stappiaceae</taxon>
        <taxon>Pseudovibrio</taxon>
    </lineage>
</organism>
<accession>A0A165TZ12</accession>
<dbReference type="PANTHER" id="PTHR19136:SF81">
    <property type="entry name" value="MOLYBDENUM COFACTOR GUANYLYLTRANSFERASE"/>
    <property type="match status" value="1"/>
</dbReference>
<dbReference type="OrthoDB" id="9788394at2"/>
<feature type="binding site" evidence="8">
    <location>
        <position position="110"/>
    </location>
    <ligand>
        <name>GTP</name>
        <dbReference type="ChEBI" id="CHEBI:37565"/>
    </ligand>
</feature>
<keyword evidence="10" id="KW-0548">Nucleotidyltransferase</keyword>
<dbReference type="Gene3D" id="3.90.550.10">
    <property type="entry name" value="Spore Coat Polysaccharide Biosynthesis Protein SpsA, Chain A"/>
    <property type="match status" value="1"/>
</dbReference>
<evidence type="ECO:0000256" key="4">
    <source>
        <dbReference type="ARBA" id="ARBA00022741"/>
    </source>
</evidence>
<dbReference type="GO" id="GO:0061603">
    <property type="term" value="F:molybdenum cofactor guanylyltransferase activity"/>
    <property type="evidence" value="ECO:0007669"/>
    <property type="project" value="UniProtKB-EC"/>
</dbReference>
<feature type="binding site" evidence="8">
    <location>
        <position position="110"/>
    </location>
    <ligand>
        <name>Mg(2+)</name>
        <dbReference type="ChEBI" id="CHEBI:18420"/>
    </ligand>
</feature>
<dbReference type="GO" id="GO:0046872">
    <property type="term" value="F:metal ion binding"/>
    <property type="evidence" value="ECO:0007669"/>
    <property type="project" value="UniProtKB-KW"/>
</dbReference>
<keyword evidence="2 8" id="KW-0808">Transferase</keyword>
<evidence type="ECO:0000256" key="6">
    <source>
        <dbReference type="ARBA" id="ARBA00023134"/>
    </source>
</evidence>
<comment type="catalytic activity">
    <reaction evidence="8">
        <text>Mo-molybdopterin + GTP + H(+) = Mo-molybdopterin guanine dinucleotide + diphosphate</text>
        <dbReference type="Rhea" id="RHEA:34243"/>
        <dbReference type="ChEBI" id="CHEBI:15378"/>
        <dbReference type="ChEBI" id="CHEBI:33019"/>
        <dbReference type="ChEBI" id="CHEBI:37565"/>
        <dbReference type="ChEBI" id="CHEBI:71302"/>
        <dbReference type="ChEBI" id="CHEBI:71310"/>
        <dbReference type="EC" id="2.7.7.77"/>
    </reaction>
</comment>
<evidence type="ECO:0000256" key="5">
    <source>
        <dbReference type="ARBA" id="ARBA00022842"/>
    </source>
</evidence>
<dbReference type="EMBL" id="LMCB01000130">
    <property type="protein sequence ID" value="KZL08494.1"/>
    <property type="molecule type" value="Genomic_DNA"/>
</dbReference>
<feature type="binding site" evidence="8">
    <location>
        <position position="75"/>
    </location>
    <ligand>
        <name>GTP</name>
        <dbReference type="ChEBI" id="CHEBI:37565"/>
    </ligand>
</feature>